<feature type="compositionally biased region" description="Basic and acidic residues" evidence="1">
    <location>
        <begin position="314"/>
        <end position="332"/>
    </location>
</feature>
<feature type="region of interest" description="Disordered" evidence="1">
    <location>
        <begin position="312"/>
        <end position="332"/>
    </location>
</feature>
<dbReference type="EMBL" id="LNJQ01000001">
    <property type="protein sequence ID" value="KWZ43361.1"/>
    <property type="molecule type" value="Genomic_DNA"/>
</dbReference>
<feature type="compositionally biased region" description="Low complexity" evidence="1">
    <location>
        <begin position="224"/>
        <end position="236"/>
    </location>
</feature>
<dbReference type="InterPro" id="IPR009211">
    <property type="entry name" value="TagJ"/>
</dbReference>
<name>A0ABR5TEQ9_9BURK</name>
<organism evidence="2 3">
    <name type="scientific">Burkholderia savannae</name>
    <dbReference type="NCBI Taxonomy" id="1637837"/>
    <lineage>
        <taxon>Bacteria</taxon>
        <taxon>Pseudomonadati</taxon>
        <taxon>Pseudomonadota</taxon>
        <taxon>Betaproteobacteria</taxon>
        <taxon>Burkholderiales</taxon>
        <taxon>Burkholderiaceae</taxon>
        <taxon>Burkholderia</taxon>
        <taxon>pseudomallei group</taxon>
    </lineage>
</organism>
<feature type="compositionally biased region" description="Basic and acidic residues" evidence="1">
    <location>
        <begin position="237"/>
        <end position="251"/>
    </location>
</feature>
<accession>A0ABR5TEQ9</accession>
<sequence>MTTPNASDARAAAKADLHDLPIAARLAEMERRVREQPASAEHRWPLFQLLCVTEQWARALVQLQVHAQLAPQDAQAAQAYRDLIRAERLRAEVVAGRARPGFVFDAPRWADDLLEALRAASIGRRDEADRVRERALDQAPLVAGRAPHSAFDWIADSDSRFGPVCEIVTAGHYRWLPFSDIAAWHVPRPARLIDLVWAPCAVTLVDGGAVRGFMPARYPAADDANQANETNETNETNDAHETNAHADRGAADAAREIDALRVGHRTTWREAGRTGVIARGRKTWSTSAGDYGLFELERCAFGAAARAAGAADGATHDAAHGAPREGDGDGRA</sequence>
<evidence type="ECO:0000313" key="3">
    <source>
        <dbReference type="Proteomes" id="UP000070255"/>
    </source>
</evidence>
<dbReference type="Gene3D" id="1.25.40.10">
    <property type="entry name" value="Tetratricopeptide repeat domain"/>
    <property type="match status" value="1"/>
</dbReference>
<reference evidence="2 3" key="1">
    <citation type="submission" date="2015-11" db="EMBL/GenBank/DDBJ databases">
        <authorList>
            <person name="Sahl J."/>
            <person name="Wagner D."/>
            <person name="Keim P."/>
        </authorList>
    </citation>
    <scope>NUCLEOTIDE SEQUENCE [LARGE SCALE GENOMIC DNA]</scope>
    <source>
        <strain evidence="2 3">BDU18</strain>
    </source>
</reference>
<dbReference type="RefSeq" id="WP_060821912.1">
    <property type="nucleotide sequence ID" value="NZ_LNJQ01000001.1"/>
</dbReference>
<dbReference type="Pfam" id="PF07024">
    <property type="entry name" value="ImpE"/>
    <property type="match status" value="1"/>
</dbReference>
<comment type="caution">
    <text evidence="2">The sequence shown here is derived from an EMBL/GenBank/DDBJ whole genome shotgun (WGS) entry which is preliminary data.</text>
</comment>
<dbReference type="SUPFAM" id="SSF144059">
    <property type="entry name" value="ImpE-like"/>
    <property type="match status" value="1"/>
</dbReference>
<dbReference type="InterPro" id="IPR011990">
    <property type="entry name" value="TPR-like_helical_dom_sf"/>
</dbReference>
<gene>
    <name evidence="2" type="ORF">WS72_11150</name>
</gene>
<feature type="region of interest" description="Disordered" evidence="1">
    <location>
        <begin position="222"/>
        <end position="251"/>
    </location>
</feature>
<keyword evidence="3" id="KW-1185">Reference proteome</keyword>
<dbReference type="PIRSF" id="PIRSF029288">
    <property type="entry name" value="SciE_ImpE"/>
    <property type="match status" value="1"/>
</dbReference>
<protein>
    <submittedName>
        <fullName evidence="2">ImpE/SciE family protein</fullName>
    </submittedName>
</protein>
<proteinExistence type="predicted"/>
<evidence type="ECO:0000313" key="2">
    <source>
        <dbReference type="EMBL" id="KWZ43361.1"/>
    </source>
</evidence>
<dbReference type="Proteomes" id="UP000070255">
    <property type="component" value="Unassembled WGS sequence"/>
</dbReference>
<evidence type="ECO:0000256" key="1">
    <source>
        <dbReference type="SAM" id="MobiDB-lite"/>
    </source>
</evidence>